<evidence type="ECO:0000259" key="1">
    <source>
        <dbReference type="Pfam" id="PF05171"/>
    </source>
</evidence>
<dbReference type="Proteomes" id="UP000587991">
    <property type="component" value="Unassembled WGS sequence"/>
</dbReference>
<dbReference type="AlphaFoldDB" id="A0A847SA07"/>
<reference evidence="2 3" key="1">
    <citation type="submission" date="2020-04" db="EMBL/GenBank/DDBJ databases">
        <title>Draft genome of Leeia sp. IMCC25680.</title>
        <authorList>
            <person name="Song J."/>
            <person name="Cho J.-C."/>
        </authorList>
    </citation>
    <scope>NUCLEOTIDE SEQUENCE [LARGE SCALE GENOMIC DNA]</scope>
    <source>
        <strain evidence="2 3">IMCC25680</strain>
    </source>
</reference>
<sequence length="349" mass="38537">MTQTLNGAALLQAWQDLLASGAKLRQRDAAEKLGVSEAELVAVMPGSCRLKSDWTGLLGRFHQLGEVMALTRNDAAVHEKVGQYGELKGSAEVGLTLGVIDLRIFFSHWYCAFALTEPKGEGEQHSLQFFDRHGEAVHKVFQRAGSDAVAWQALVDEFTEFDGEALQFEPVVAKAGETPDESIDVAGFQQGWKDLTDTHQFFGLTRRFEVSRRQALRFAPEGFTWRVGADALDRVLRTAAERSLPIMVFVGNRGMIQIHSGPVQRIEPMGPWINVLDPGFNLHLRQDAIAEAWVVRKPTDDGIVSSLELLDGEGGIIATLFGERKPGQPELEGWRALLDELPQELSHAA</sequence>
<name>A0A847SA07_9NEIS</name>
<dbReference type="GO" id="GO:0006826">
    <property type="term" value="P:iron ion transport"/>
    <property type="evidence" value="ECO:0007669"/>
    <property type="project" value="InterPro"/>
</dbReference>
<dbReference type="SUPFAM" id="SSF144064">
    <property type="entry name" value="Heme iron utilization protein-like"/>
    <property type="match status" value="1"/>
</dbReference>
<dbReference type="Pfam" id="PF05171">
    <property type="entry name" value="HemS"/>
    <property type="match status" value="2"/>
</dbReference>
<evidence type="ECO:0000313" key="2">
    <source>
        <dbReference type="EMBL" id="NLR75705.1"/>
    </source>
</evidence>
<comment type="caution">
    <text evidence="2">The sequence shown here is derived from an EMBL/GenBank/DDBJ whole genome shotgun (WGS) entry which is preliminary data.</text>
</comment>
<dbReference type="RefSeq" id="WP_168877352.1">
    <property type="nucleotide sequence ID" value="NZ_JABAIM010000002.1"/>
</dbReference>
<dbReference type="CDD" id="cd16830">
    <property type="entry name" value="HemS-like_N"/>
    <property type="match status" value="1"/>
</dbReference>
<feature type="domain" description="Haemin-degrading HemS/ChuX" evidence="1">
    <location>
        <begin position="34"/>
        <end position="158"/>
    </location>
</feature>
<dbReference type="EMBL" id="JABAIM010000002">
    <property type="protein sequence ID" value="NLR75705.1"/>
    <property type="molecule type" value="Genomic_DNA"/>
</dbReference>
<dbReference type="InterPro" id="IPR007845">
    <property type="entry name" value="HemS/ChuX_dom"/>
</dbReference>
<protein>
    <submittedName>
        <fullName evidence="2">Hemin-degrading factor</fullName>
    </submittedName>
</protein>
<organism evidence="2 3">
    <name type="scientific">Leeia aquatica</name>
    <dbReference type="NCBI Taxonomy" id="2725557"/>
    <lineage>
        <taxon>Bacteria</taxon>
        <taxon>Pseudomonadati</taxon>
        <taxon>Pseudomonadota</taxon>
        <taxon>Betaproteobacteria</taxon>
        <taxon>Neisseriales</taxon>
        <taxon>Leeiaceae</taxon>
        <taxon>Leeia</taxon>
    </lineage>
</organism>
<evidence type="ECO:0000313" key="3">
    <source>
        <dbReference type="Proteomes" id="UP000587991"/>
    </source>
</evidence>
<dbReference type="CDD" id="cd16831">
    <property type="entry name" value="HemS-like_C"/>
    <property type="match status" value="1"/>
</dbReference>
<feature type="domain" description="Haemin-degrading HemS/ChuX" evidence="1">
    <location>
        <begin position="209"/>
        <end position="341"/>
    </location>
</feature>
<dbReference type="InterPro" id="IPR053733">
    <property type="entry name" value="Heme_Transport_Util_sf"/>
</dbReference>
<accession>A0A847SA07</accession>
<dbReference type="Gene3D" id="3.40.1570.10">
    <property type="entry name" value="HemS/ChuS/ChuX like domains"/>
    <property type="match status" value="2"/>
</dbReference>
<gene>
    <name evidence="2" type="ORF">HF682_11080</name>
</gene>
<proteinExistence type="predicted"/>
<keyword evidence="3" id="KW-1185">Reference proteome</keyword>